<sequence>MEDQRPAQQRLVDTNLLKLYIDTIPLFDGNNLVLKSYIDSVRNTFSNFPNDQHNVTHSLILQAVKNKLRGRAQSLVASRTDLQTWTDIETLLKLTFGDQRDLQYLTHQLTQTRPHRNERPYDFGLRLQELRAVILMKINEDEQNADIRNLQIDNYNNIVKTIFITNLPPNIQTIIRLKNPDTLESALNYVLEEEEFQNFSRLYHTNSNVNKPQPQNFKPIFHNTQNTQKPIPNQNQNFNQNFKYPNLNQQFRNNNTQFPSQPINVQPRPIIQKFPTNQQVFGKPNNQQNVWKQKPANLSKPTPMSGISHQSKPKPTNQMYNTEAHSETPHATEDYYQTVEDREEIDARLSYYHAMTPDDYYVDFPDEDPETDQEQPEDQNFTITEPTQFPT</sequence>
<feature type="compositionally biased region" description="Acidic residues" evidence="1">
    <location>
        <begin position="360"/>
        <end position="377"/>
    </location>
</feature>
<name>A0AAV8VF56_9CUCU</name>
<comment type="caution">
    <text evidence="3">The sequence shown here is derived from an EMBL/GenBank/DDBJ whole genome shotgun (WGS) entry which is preliminary data.</text>
</comment>
<evidence type="ECO:0000256" key="1">
    <source>
        <dbReference type="SAM" id="MobiDB-lite"/>
    </source>
</evidence>
<dbReference type="EMBL" id="JANEYG010000114">
    <property type="protein sequence ID" value="KAJ8912717.1"/>
    <property type="molecule type" value="Genomic_DNA"/>
</dbReference>
<evidence type="ECO:0000313" key="4">
    <source>
        <dbReference type="Proteomes" id="UP001159042"/>
    </source>
</evidence>
<evidence type="ECO:0000313" key="3">
    <source>
        <dbReference type="EMBL" id="KAJ8912717.1"/>
    </source>
</evidence>
<evidence type="ECO:0008006" key="5">
    <source>
        <dbReference type="Google" id="ProtNLM"/>
    </source>
</evidence>
<accession>A0AAV8VF56</accession>
<keyword evidence="4" id="KW-1185">Reference proteome</keyword>
<feature type="region of interest" description="Disordered" evidence="1">
    <location>
        <begin position="296"/>
        <end position="331"/>
    </location>
</feature>
<gene>
    <name evidence="2" type="ORF">NQ315_006133</name>
    <name evidence="3" type="ORF">NQ315_012271</name>
</gene>
<proteinExistence type="predicted"/>
<dbReference type="AlphaFoldDB" id="A0AAV8VF56"/>
<dbReference type="EMBL" id="JANEYG010000143">
    <property type="protein sequence ID" value="KAJ8912168.1"/>
    <property type="molecule type" value="Genomic_DNA"/>
</dbReference>
<feature type="region of interest" description="Disordered" evidence="1">
    <location>
        <begin position="358"/>
        <end position="391"/>
    </location>
</feature>
<dbReference type="Proteomes" id="UP001159042">
    <property type="component" value="Unassembled WGS sequence"/>
</dbReference>
<evidence type="ECO:0000313" key="2">
    <source>
        <dbReference type="EMBL" id="KAJ8912168.1"/>
    </source>
</evidence>
<reference evidence="3 4" key="1">
    <citation type="journal article" date="2023" name="Insect Mol. Biol.">
        <title>Genome sequencing provides insights into the evolution of gene families encoding plant cell wall-degrading enzymes in longhorned beetles.</title>
        <authorList>
            <person name="Shin N.R."/>
            <person name="Okamura Y."/>
            <person name="Kirsch R."/>
            <person name="Pauchet Y."/>
        </authorList>
    </citation>
    <scope>NUCLEOTIDE SEQUENCE [LARGE SCALE GENOMIC DNA]</scope>
    <source>
        <strain evidence="3">EAD_L_NR</strain>
    </source>
</reference>
<organism evidence="3 4">
    <name type="scientific">Exocentrus adspersus</name>
    <dbReference type="NCBI Taxonomy" id="1586481"/>
    <lineage>
        <taxon>Eukaryota</taxon>
        <taxon>Metazoa</taxon>
        <taxon>Ecdysozoa</taxon>
        <taxon>Arthropoda</taxon>
        <taxon>Hexapoda</taxon>
        <taxon>Insecta</taxon>
        <taxon>Pterygota</taxon>
        <taxon>Neoptera</taxon>
        <taxon>Endopterygota</taxon>
        <taxon>Coleoptera</taxon>
        <taxon>Polyphaga</taxon>
        <taxon>Cucujiformia</taxon>
        <taxon>Chrysomeloidea</taxon>
        <taxon>Cerambycidae</taxon>
        <taxon>Lamiinae</taxon>
        <taxon>Acanthocinini</taxon>
        <taxon>Exocentrus</taxon>
    </lineage>
</organism>
<feature type="compositionally biased region" description="Polar residues" evidence="1">
    <location>
        <begin position="380"/>
        <end position="391"/>
    </location>
</feature>
<protein>
    <recommendedName>
        <fullName evidence="5">Gag protein</fullName>
    </recommendedName>
</protein>
<feature type="compositionally biased region" description="Polar residues" evidence="1">
    <location>
        <begin position="299"/>
        <end position="323"/>
    </location>
</feature>